<comment type="caution">
    <text evidence="1">The sequence shown here is derived from an EMBL/GenBank/DDBJ whole genome shotgun (WGS) entry which is preliminary data.</text>
</comment>
<keyword evidence="2" id="KW-1185">Reference proteome</keyword>
<reference evidence="1" key="1">
    <citation type="submission" date="2023-01" db="EMBL/GenBank/DDBJ databases">
        <title>Colletotrichum chrysophilum M932 genome sequence.</title>
        <authorList>
            <person name="Baroncelli R."/>
        </authorList>
    </citation>
    <scope>NUCLEOTIDE SEQUENCE</scope>
    <source>
        <strain evidence="1">M932</strain>
    </source>
</reference>
<name>A0AAD9AFM8_9PEZI</name>
<accession>A0AAD9AFM8</accession>
<organism evidence="1 2">
    <name type="scientific">Colletotrichum chrysophilum</name>
    <dbReference type="NCBI Taxonomy" id="1836956"/>
    <lineage>
        <taxon>Eukaryota</taxon>
        <taxon>Fungi</taxon>
        <taxon>Dikarya</taxon>
        <taxon>Ascomycota</taxon>
        <taxon>Pezizomycotina</taxon>
        <taxon>Sordariomycetes</taxon>
        <taxon>Hypocreomycetidae</taxon>
        <taxon>Glomerellales</taxon>
        <taxon>Glomerellaceae</taxon>
        <taxon>Colletotrichum</taxon>
        <taxon>Colletotrichum gloeosporioides species complex</taxon>
    </lineage>
</organism>
<proteinExistence type="predicted"/>
<dbReference type="EMBL" id="JAQOWY010000303">
    <property type="protein sequence ID" value="KAK1844639.1"/>
    <property type="molecule type" value="Genomic_DNA"/>
</dbReference>
<sequence length="107" mass="11685">MIPSFFFIPYKNPIFSDVQLNAHLTSDFFPFLGIRSSESSPARNLSHAIGGGGGEDQSLDVIDMRTTPAEFPEAHKMLRRPCTSPSSAFTIYGDQPQIGFDASSNSL</sequence>
<evidence type="ECO:0000313" key="2">
    <source>
        <dbReference type="Proteomes" id="UP001243330"/>
    </source>
</evidence>
<gene>
    <name evidence="1" type="ORF">CCHR01_12734</name>
</gene>
<protein>
    <submittedName>
        <fullName evidence="1">Uncharacterized protein</fullName>
    </submittedName>
</protein>
<evidence type="ECO:0000313" key="1">
    <source>
        <dbReference type="EMBL" id="KAK1844639.1"/>
    </source>
</evidence>
<dbReference type="AlphaFoldDB" id="A0AAD9AFM8"/>
<dbReference type="Proteomes" id="UP001243330">
    <property type="component" value="Unassembled WGS sequence"/>
</dbReference>